<dbReference type="OrthoDB" id="9036115at2"/>
<evidence type="ECO:0000313" key="2">
    <source>
        <dbReference type="EMBL" id="AWB34712.1"/>
    </source>
</evidence>
<organism evidence="2 3">
    <name type="scientific">Orrella marina</name>
    <dbReference type="NCBI Taxonomy" id="2163011"/>
    <lineage>
        <taxon>Bacteria</taxon>
        <taxon>Pseudomonadati</taxon>
        <taxon>Pseudomonadota</taxon>
        <taxon>Betaproteobacteria</taxon>
        <taxon>Burkholderiales</taxon>
        <taxon>Alcaligenaceae</taxon>
        <taxon>Orrella</taxon>
    </lineage>
</organism>
<dbReference type="Proteomes" id="UP000244571">
    <property type="component" value="Chromosome"/>
</dbReference>
<evidence type="ECO:0000259" key="1">
    <source>
        <dbReference type="Pfam" id="PF06527"/>
    </source>
</evidence>
<reference evidence="2 3" key="1">
    <citation type="submission" date="2018-04" db="EMBL/GenBank/DDBJ databases">
        <title>Bordetella sp. HZ20 isolated from seawater.</title>
        <authorList>
            <person name="Sun C."/>
        </authorList>
    </citation>
    <scope>NUCLEOTIDE SEQUENCE [LARGE SCALE GENOMIC DNA]</scope>
    <source>
        <strain evidence="2 3">HZ20</strain>
    </source>
</reference>
<protein>
    <recommendedName>
        <fullName evidence="1">TniQ domain-containing protein</fullName>
    </recommendedName>
</protein>
<name>A0A2R4XLN8_9BURK</name>
<feature type="domain" description="TniQ" evidence="1">
    <location>
        <begin position="9"/>
        <end position="115"/>
    </location>
</feature>
<sequence>MMDALLFKHAPYRTEGALGYLLRLAESNRLVIKDLANVGLTFDTQWLDAHGLMPMKELDPGLWEWISRIARLRKNHPRLWNARRGRFCPHCLVEDDSWRACWELTFYDACHEHQVWMVDACSSCTKPLSWKRTELLRCDCGSDLRCEVAREAPAEVCALSKALHQKLHEREDELVPSWLGPMTLEQLHRLIRFVGIRLDPNTAARSITVANLSDLQRSWPISSYAASILANWPQAFGECFTRLNGKPPRRQGLPKTFKRAYVYLYAVIKDDVFDPLRQAFEGWFVENWTGAVGKRNRWLSEKLLDYIRWRPGPVVAKKLGISLNRLKQLVEENVIQGYKLIAPQSLRVYLVIAKEEVDRIDVSLLNEVTLKDVSRMLGLGKIRTRELLMHLFPIAPRAPSVPGQAGWRIRRVDVENYVERRAITRVVALPEEHQVSLAHILQFWAWRHMEVIDLIRDVMASKGPELVGALESVPGVAGWLFEIKAVKAWVTNHTPERATYLSIPAFATLMGVTERVGYWLARNEFVKLTRQISQRGGCGAQIHRDDARRFNERYVFSADIAAQLNVTPQRMKVVLADEGFYPVSGINNELEKCGKTFYAKTPRLMDFLSRIKVVLPQRNI</sequence>
<dbReference type="EMBL" id="CP028901">
    <property type="protein sequence ID" value="AWB34712.1"/>
    <property type="molecule type" value="Genomic_DNA"/>
</dbReference>
<proteinExistence type="predicted"/>
<keyword evidence="3" id="KW-1185">Reference proteome</keyword>
<dbReference type="InterPro" id="IPR009492">
    <property type="entry name" value="TniQ"/>
</dbReference>
<evidence type="ECO:0000313" key="3">
    <source>
        <dbReference type="Proteomes" id="UP000244571"/>
    </source>
</evidence>
<dbReference type="AlphaFoldDB" id="A0A2R4XLN8"/>
<dbReference type="KEGG" id="boz:DBV39_14400"/>
<gene>
    <name evidence="2" type="ORF">DBV39_14400</name>
</gene>
<dbReference type="Pfam" id="PF06527">
    <property type="entry name" value="TniQ"/>
    <property type="match status" value="1"/>
</dbReference>
<accession>A0A2R4XLN8</accession>